<evidence type="ECO:0008006" key="3">
    <source>
        <dbReference type="Google" id="ProtNLM"/>
    </source>
</evidence>
<dbReference type="EMBL" id="BKCJ010232288">
    <property type="protein sequence ID" value="GEZ01671.1"/>
    <property type="molecule type" value="Genomic_DNA"/>
</dbReference>
<dbReference type="AlphaFoldDB" id="A0A699I0S6"/>
<protein>
    <recommendedName>
        <fullName evidence="3">Reverse transcriptase domain-containing protein</fullName>
    </recommendedName>
</protein>
<proteinExistence type="predicted"/>
<evidence type="ECO:0000256" key="1">
    <source>
        <dbReference type="SAM" id="MobiDB-lite"/>
    </source>
</evidence>
<evidence type="ECO:0000313" key="2">
    <source>
        <dbReference type="EMBL" id="GEZ01671.1"/>
    </source>
</evidence>
<comment type="caution">
    <text evidence="2">The sequence shown here is derived from an EMBL/GenBank/DDBJ whole genome shotgun (WGS) entry which is preliminary data.</text>
</comment>
<sequence length="307" mass="34714">MNDVDYRWNKMIKLGNKIIQILSEMILQQEQAANLSIHTLEPSRHFNSIYYDHDDDDEEKTIPLRDIISQLPPSIVINTSPLVLPIDDPEDSLIMGDEDLSTILEKETDEVVKSSVEDFVLIPSESEDTSRSDSECDLPSCDDFSPIDVPEGKSMTISNPIFDSNDDFTSSDDESLSDEDVPKDNVKIYSNPLFEFDDEYISGDVNPLFDEVLEEIESKASYDSNLDELALLVTPLFDSNEDDCFDPGGDVDEINAFDIPFDFKDDYYDSEGDEIYLESLLSDDTTPNLPTKVFLGHTQEVQVILMI</sequence>
<accession>A0A699I0S6</accession>
<gene>
    <name evidence="2" type="ORF">Tci_473644</name>
</gene>
<reference evidence="2" key="1">
    <citation type="journal article" date="2019" name="Sci. Rep.">
        <title>Draft genome of Tanacetum cinerariifolium, the natural source of mosquito coil.</title>
        <authorList>
            <person name="Yamashiro T."/>
            <person name="Shiraishi A."/>
            <person name="Satake H."/>
            <person name="Nakayama K."/>
        </authorList>
    </citation>
    <scope>NUCLEOTIDE SEQUENCE</scope>
</reference>
<feature type="compositionally biased region" description="Acidic residues" evidence="1">
    <location>
        <begin position="164"/>
        <end position="179"/>
    </location>
</feature>
<name>A0A699I0S6_TANCI</name>
<organism evidence="2">
    <name type="scientific">Tanacetum cinerariifolium</name>
    <name type="common">Dalmatian daisy</name>
    <name type="synonym">Chrysanthemum cinerariifolium</name>
    <dbReference type="NCBI Taxonomy" id="118510"/>
    <lineage>
        <taxon>Eukaryota</taxon>
        <taxon>Viridiplantae</taxon>
        <taxon>Streptophyta</taxon>
        <taxon>Embryophyta</taxon>
        <taxon>Tracheophyta</taxon>
        <taxon>Spermatophyta</taxon>
        <taxon>Magnoliopsida</taxon>
        <taxon>eudicotyledons</taxon>
        <taxon>Gunneridae</taxon>
        <taxon>Pentapetalae</taxon>
        <taxon>asterids</taxon>
        <taxon>campanulids</taxon>
        <taxon>Asterales</taxon>
        <taxon>Asteraceae</taxon>
        <taxon>Asteroideae</taxon>
        <taxon>Anthemideae</taxon>
        <taxon>Anthemidinae</taxon>
        <taxon>Tanacetum</taxon>
    </lineage>
</organism>
<feature type="region of interest" description="Disordered" evidence="1">
    <location>
        <begin position="158"/>
        <end position="182"/>
    </location>
</feature>